<keyword evidence="1" id="KW-0472">Membrane</keyword>
<sequence length="635" mass="65988">MASMPANSMIARHVRSAVGLLFGLTLALVLAVAALAAGAAPAQADDDQGDRAITRYDVTATANPDGTIDVLLDFSFDFADSPGHGPYLTLVTRQEIADDPDHYRVLEITDVQAMSPSGAPADVQTDRQDNGLAIRIGDERIDDVSGVQDYVVSYTVAGIPNSGVGAAGEDEIYWNVIGSAWEIPLENISVAVMAAAPVVEADCRVGDVGSRTRCDSFDVDGGSATFSQGRLEPGEGMSVILAYPEGSFGGVEPILAPRRTFSNSLGVDSPAGIIAAVATVGGLGLIGVRARRRGRDREYLGLTPGLAPTSIDAGDTGPRRKRPIAVQFSPPAGVRPGEIGTLTDEVADPHDVTATIIDLAVRGYLTIEELPAEGKEKPDWRLIRTMDRDWSDLADFEVTLLRGFFPHSSAQETTVTALSTTFHEVMSSAQQALYAEVVARGWFAESPQKVRLRWVGLGVAAILVGLVGTVLLGLLAGLAVLGVPVLLAGILLTALSGAAPARTAAGTAVLAQALGFKQYLEKAEADQIRFEEGEDLFSRYLPYAIAFGVAERWADLFSKLAAQGAPVPEPTWYIGPYHGVGTAIWASGFASSINSFSDIATTAIAATPASSGGSGFSAGGGFSGGGIGGGGGGGW</sequence>
<feature type="transmembrane region" description="Helical" evidence="1">
    <location>
        <begin position="269"/>
        <end position="288"/>
    </location>
</feature>
<feature type="chain" id="PRO_5029865466" description="DUF2207 domain-containing protein" evidence="2">
    <location>
        <begin position="45"/>
        <end position="635"/>
    </location>
</feature>
<gene>
    <name evidence="5" type="ORF">HALOF300_03264</name>
</gene>
<dbReference type="AlphaFoldDB" id="A0A7M4DM95"/>
<keyword evidence="1" id="KW-1133">Transmembrane helix</keyword>
<name>A0A7M4DM95_9MICO</name>
<dbReference type="InterPro" id="IPR048389">
    <property type="entry name" value="YciQ-like_C"/>
</dbReference>
<evidence type="ECO:0000259" key="3">
    <source>
        <dbReference type="Pfam" id="PF09972"/>
    </source>
</evidence>
<proteinExistence type="predicted"/>
<feature type="transmembrane region" description="Helical" evidence="1">
    <location>
        <begin position="454"/>
        <end position="475"/>
    </location>
</feature>
<feature type="transmembrane region" description="Helical" evidence="1">
    <location>
        <begin position="481"/>
        <end position="499"/>
    </location>
</feature>
<keyword evidence="6" id="KW-1185">Reference proteome</keyword>
<evidence type="ECO:0000313" key="5">
    <source>
        <dbReference type="EMBL" id="VZO38494.1"/>
    </source>
</evidence>
<feature type="signal peptide" evidence="2">
    <location>
        <begin position="1"/>
        <end position="44"/>
    </location>
</feature>
<protein>
    <recommendedName>
        <fullName evidence="7">DUF2207 domain-containing protein</fullName>
    </recommendedName>
</protein>
<accession>A0A7M4DM95</accession>
<dbReference type="InterPro" id="IPR018702">
    <property type="entry name" value="DUF2207"/>
</dbReference>
<dbReference type="Pfam" id="PF09972">
    <property type="entry name" value="DUF2207"/>
    <property type="match status" value="1"/>
</dbReference>
<evidence type="ECO:0000256" key="1">
    <source>
        <dbReference type="SAM" id="Phobius"/>
    </source>
</evidence>
<feature type="domain" description="DUF2207" evidence="3">
    <location>
        <begin position="53"/>
        <end position="240"/>
    </location>
</feature>
<comment type="caution">
    <text evidence="5">The sequence shown here is derived from an EMBL/GenBank/DDBJ whole genome shotgun (WGS) entry which is preliminary data.</text>
</comment>
<evidence type="ECO:0000256" key="2">
    <source>
        <dbReference type="SAM" id="SignalP"/>
    </source>
</evidence>
<dbReference type="Proteomes" id="UP000419743">
    <property type="component" value="Unassembled WGS sequence"/>
</dbReference>
<reference evidence="5 6" key="1">
    <citation type="submission" date="2019-11" db="EMBL/GenBank/DDBJ databases">
        <authorList>
            <person name="Criscuolo A."/>
        </authorList>
    </citation>
    <scope>NUCLEOTIDE SEQUENCE [LARGE SCALE GENOMIC DNA]</scope>
    <source>
        <strain evidence="5">CIP111667</strain>
    </source>
</reference>
<organism evidence="5 6">
    <name type="scientific">Occultella aeris</name>
    <dbReference type="NCBI Taxonomy" id="2761496"/>
    <lineage>
        <taxon>Bacteria</taxon>
        <taxon>Bacillati</taxon>
        <taxon>Actinomycetota</taxon>
        <taxon>Actinomycetes</taxon>
        <taxon>Micrococcales</taxon>
        <taxon>Ruaniaceae</taxon>
        <taxon>Occultella</taxon>
    </lineage>
</organism>
<feature type="domain" description="Predicted membrane protein YciQ-like C-terminal" evidence="4">
    <location>
        <begin position="328"/>
        <end position="555"/>
    </location>
</feature>
<evidence type="ECO:0000313" key="6">
    <source>
        <dbReference type="Proteomes" id="UP000419743"/>
    </source>
</evidence>
<dbReference type="Pfam" id="PF20990">
    <property type="entry name" value="DUF2207_C"/>
    <property type="match status" value="1"/>
</dbReference>
<evidence type="ECO:0000259" key="4">
    <source>
        <dbReference type="Pfam" id="PF20990"/>
    </source>
</evidence>
<evidence type="ECO:0008006" key="7">
    <source>
        <dbReference type="Google" id="ProtNLM"/>
    </source>
</evidence>
<keyword evidence="2" id="KW-0732">Signal</keyword>
<keyword evidence="1" id="KW-0812">Transmembrane</keyword>
<dbReference type="EMBL" id="CACRYJ010000047">
    <property type="protein sequence ID" value="VZO38494.1"/>
    <property type="molecule type" value="Genomic_DNA"/>
</dbReference>